<dbReference type="InterPro" id="IPR036865">
    <property type="entry name" value="CRAL-TRIO_dom_sf"/>
</dbReference>
<proteinExistence type="predicted"/>
<accession>A0AAW0YE34</accession>
<dbReference type="SUPFAM" id="SSF52087">
    <property type="entry name" value="CRAL/TRIO domain"/>
    <property type="match status" value="1"/>
</dbReference>
<organism evidence="3 4">
    <name type="scientific">Kwoniella newhampshirensis</name>
    <dbReference type="NCBI Taxonomy" id="1651941"/>
    <lineage>
        <taxon>Eukaryota</taxon>
        <taxon>Fungi</taxon>
        <taxon>Dikarya</taxon>
        <taxon>Basidiomycota</taxon>
        <taxon>Agaricomycotina</taxon>
        <taxon>Tremellomycetes</taxon>
        <taxon>Tremellales</taxon>
        <taxon>Cryptococcaceae</taxon>
        <taxon>Kwoniella</taxon>
    </lineage>
</organism>
<dbReference type="KEGG" id="kne:92183701"/>
<name>A0AAW0YE34_9TREE</name>
<dbReference type="GeneID" id="92183701"/>
<protein>
    <recommendedName>
        <fullName evidence="2">CRAL-TRIO domain-containing protein</fullName>
    </recommendedName>
</protein>
<evidence type="ECO:0000313" key="4">
    <source>
        <dbReference type="Proteomes" id="UP001388673"/>
    </source>
</evidence>
<dbReference type="Proteomes" id="UP001388673">
    <property type="component" value="Unassembled WGS sequence"/>
</dbReference>
<feature type="compositionally biased region" description="Polar residues" evidence="1">
    <location>
        <begin position="391"/>
        <end position="411"/>
    </location>
</feature>
<dbReference type="CDD" id="cd00170">
    <property type="entry name" value="SEC14"/>
    <property type="match status" value="1"/>
</dbReference>
<evidence type="ECO:0000256" key="1">
    <source>
        <dbReference type="SAM" id="MobiDB-lite"/>
    </source>
</evidence>
<evidence type="ECO:0000259" key="2">
    <source>
        <dbReference type="PROSITE" id="PS50191"/>
    </source>
</evidence>
<gene>
    <name evidence="3" type="ORF">IAR55_006443</name>
</gene>
<dbReference type="RefSeq" id="XP_066799820.1">
    <property type="nucleotide sequence ID" value="XM_066949526.1"/>
</dbReference>
<evidence type="ECO:0000313" key="3">
    <source>
        <dbReference type="EMBL" id="KAK8844596.1"/>
    </source>
</evidence>
<keyword evidence="4" id="KW-1185">Reference proteome</keyword>
<sequence length="744" mass="82952">MSRQEYQDYLPLTERVQSDLREDAELLRSQEGWDEETWTGVDEWVDDLGSIWRALRRNRYDEDRTHAFLLSALNQRIALALHNPIPSSSPYTDSSLFYILPLPHFTDRLSRPIGVLTVKEVARDAEGGLGEMKEWTWWALEMVRRVLRDWWVRGGWELSGKKGQARGEGGEGMVLVVDAAGAGYRNLEVELLPTLLAVGHNNFPGMIEAVYVVNAGWTHRSMWGIVKRVLPRSALEKVAFLDTQEALEEIFDFDHLPRIYGGTDPFIFDPQNNPILSHFFRHSSYDALSHAPSRSSSCSSIADVYYTARNNTPASSRQNSHASNLSGLGIRLGHFGSGLRMTKSRDTNRPKTTVANAVESPIAPSLAVMEATPNSENVSPLEDGLVTLKSSNMSRQSSTNKSGSRSHSPSPLQRIRSLSDFHLYLSPSRLANIDLLSDSDSEEEEEDRPPPPRRVLRPAILENQPLSARRDRPPLRLLGVPQYLAQNDAVRTYSDQLQHHHAKVLEQYKTSPTLLGLEHHSPTELEMNGDALADSNEKVISVDVSQEKRNQDSPEGLTEPPTSEVEMTNGASEHSSERPAQPITAYSSSNPWFGYPAVRDGSSIRPRYTRNRKRDLMKTLLFLFMLRLQSFRDSLERALGLNRLRSWSATIPIAVAQRHKPSVAGGGGGGGRGGGGGGGRVGPSEGLVRSATGSREVVTNKWDRDWWWMIIGFLLLRGTWTRLVLAPIEALGLEGLKEALGRLV</sequence>
<dbReference type="Pfam" id="PF00650">
    <property type="entry name" value="CRAL_TRIO"/>
    <property type="match status" value="1"/>
</dbReference>
<dbReference type="InterPro" id="IPR052432">
    <property type="entry name" value="PITP/CRAL-TRIO"/>
</dbReference>
<reference evidence="3 4" key="1">
    <citation type="journal article" date="2024" name="bioRxiv">
        <title>Comparative genomics of Cryptococcus and Kwoniella reveals pathogenesis evolution and contrasting karyotype dynamics via intercentromeric recombination or chromosome fusion.</title>
        <authorList>
            <person name="Coelho M.A."/>
            <person name="David-Palma M."/>
            <person name="Shea T."/>
            <person name="Bowers K."/>
            <person name="McGinley-Smith S."/>
            <person name="Mohammad A.W."/>
            <person name="Gnirke A."/>
            <person name="Yurkov A.M."/>
            <person name="Nowrousian M."/>
            <person name="Sun S."/>
            <person name="Cuomo C.A."/>
            <person name="Heitman J."/>
        </authorList>
    </citation>
    <scope>NUCLEOTIDE SEQUENCE [LARGE SCALE GENOMIC DNA]</scope>
    <source>
        <strain evidence="3 4">CBS 13917</strain>
    </source>
</reference>
<comment type="caution">
    <text evidence="3">The sequence shown here is derived from an EMBL/GenBank/DDBJ whole genome shotgun (WGS) entry which is preliminary data.</text>
</comment>
<dbReference type="PANTHER" id="PTHR46590">
    <property type="entry name" value="PHOSPHATIDYLINOSITOL TRANSFER PROTEIN CSR1-RELATED"/>
    <property type="match status" value="1"/>
</dbReference>
<feature type="compositionally biased region" description="Gly residues" evidence="1">
    <location>
        <begin position="664"/>
        <end position="681"/>
    </location>
</feature>
<dbReference type="Gene3D" id="3.40.525.10">
    <property type="entry name" value="CRAL-TRIO lipid binding domain"/>
    <property type="match status" value="1"/>
</dbReference>
<dbReference type="EMBL" id="JBCAWK010000013">
    <property type="protein sequence ID" value="KAK8844596.1"/>
    <property type="molecule type" value="Genomic_DNA"/>
</dbReference>
<feature type="region of interest" description="Disordered" evidence="1">
    <location>
        <begin position="436"/>
        <end position="470"/>
    </location>
</feature>
<feature type="region of interest" description="Disordered" evidence="1">
    <location>
        <begin position="660"/>
        <end position="688"/>
    </location>
</feature>
<feature type="region of interest" description="Disordered" evidence="1">
    <location>
        <begin position="544"/>
        <end position="586"/>
    </location>
</feature>
<dbReference type="PROSITE" id="PS50191">
    <property type="entry name" value="CRAL_TRIO"/>
    <property type="match status" value="1"/>
</dbReference>
<feature type="compositionally biased region" description="Acidic residues" evidence="1">
    <location>
        <begin position="437"/>
        <end position="447"/>
    </location>
</feature>
<dbReference type="PANTHER" id="PTHR46590:SF4">
    <property type="entry name" value="CRAL-TRIO DOMAIN-CONTAINING PROTEIN"/>
    <property type="match status" value="1"/>
</dbReference>
<dbReference type="AlphaFoldDB" id="A0AAW0YE34"/>
<dbReference type="InterPro" id="IPR001251">
    <property type="entry name" value="CRAL-TRIO_dom"/>
</dbReference>
<feature type="domain" description="CRAL-TRIO" evidence="2">
    <location>
        <begin position="99"/>
        <end position="268"/>
    </location>
</feature>
<feature type="region of interest" description="Disordered" evidence="1">
    <location>
        <begin position="391"/>
        <end position="412"/>
    </location>
</feature>